<sequence length="363" mass="38127">MRRALDLAERGWGRVAPNPMVGAVVVRDGRVVGEGYHAEFGGPHAEVAALRAAGADAAGATLYVNLEPCHHTGKTGPCSQEIVQAGVARVVCAQAETNPGARGGGVWLQEQGVEVELGVLQREARDLNAVHETMFERRRPFLALKYALSLDGRLSERPGAATRVTSGPAIQEAHRLRAGHDAVMVGIGTVLADDPQLTVRGSVQPRVPPLRVVVDSNLRTPRTSRLAETASDAGVQVFAADDVPDERAAVLEARGVTVTRVGRAPGGLDLGAVLASLGDAGIRSTLCEGGGRLGSAFLAAGLVDRLYLFIAPRIFGEPGVRGFQGDRGAAPGQWRTIRVRQLGSTTLLVMGPGDEPDPEDEHV</sequence>
<evidence type="ECO:0000256" key="1">
    <source>
        <dbReference type="ARBA" id="ARBA00002151"/>
    </source>
</evidence>
<keyword evidence="6 12" id="KW-0686">Riboflavin biosynthesis</keyword>
<keyword evidence="12 17" id="KW-0378">Hydrolase</keyword>
<feature type="binding site" evidence="14">
    <location>
        <position position="288"/>
    </location>
    <ligand>
        <name>substrate</name>
    </ligand>
</feature>
<dbReference type="PANTHER" id="PTHR38011:SF7">
    <property type="entry name" value="2,5-DIAMINO-6-RIBOSYLAMINO-4(3H)-PYRIMIDINONE 5'-PHOSPHATE REDUCTASE"/>
    <property type="match status" value="1"/>
</dbReference>
<evidence type="ECO:0000256" key="8">
    <source>
        <dbReference type="ARBA" id="ARBA00022833"/>
    </source>
</evidence>
<feature type="binding site" evidence="14">
    <location>
        <position position="193"/>
    </location>
    <ligand>
        <name>NADP(+)</name>
        <dbReference type="ChEBI" id="CHEBI:58349"/>
    </ligand>
</feature>
<dbReference type="GO" id="GO:0008835">
    <property type="term" value="F:diaminohydroxyphosphoribosylaminopyrimidine deaminase activity"/>
    <property type="evidence" value="ECO:0007669"/>
    <property type="project" value="UniProtKB-EC"/>
</dbReference>
<feature type="binding site" evidence="14">
    <location>
        <position position="177"/>
    </location>
    <ligand>
        <name>substrate</name>
    </ligand>
</feature>
<dbReference type="InterPro" id="IPR016193">
    <property type="entry name" value="Cytidine_deaminase-like"/>
</dbReference>
<feature type="binding site" evidence="15">
    <location>
        <position position="78"/>
    </location>
    <ligand>
        <name>Zn(2+)</name>
        <dbReference type="ChEBI" id="CHEBI:29105"/>
        <note>catalytic</note>
    </ligand>
</feature>
<keyword evidence="7 12" id="KW-0479">Metal-binding</keyword>
<evidence type="ECO:0000259" key="16">
    <source>
        <dbReference type="PROSITE" id="PS51747"/>
    </source>
</evidence>
<dbReference type="SUPFAM" id="SSF53927">
    <property type="entry name" value="Cytidine deaminase-like"/>
    <property type="match status" value="1"/>
</dbReference>
<evidence type="ECO:0000256" key="3">
    <source>
        <dbReference type="ARBA" id="ARBA00004910"/>
    </source>
</evidence>
<proteinExistence type="inferred from homology"/>
<evidence type="ECO:0000256" key="13">
    <source>
        <dbReference type="PIRSR" id="PIRSR006769-1"/>
    </source>
</evidence>
<evidence type="ECO:0000256" key="12">
    <source>
        <dbReference type="PIRNR" id="PIRNR006769"/>
    </source>
</evidence>
<evidence type="ECO:0000256" key="2">
    <source>
        <dbReference type="ARBA" id="ARBA00004882"/>
    </source>
</evidence>
<feature type="binding site" evidence="14">
    <location>
        <position position="200"/>
    </location>
    <ligand>
        <name>substrate</name>
    </ligand>
</feature>
<gene>
    <name evidence="17" type="primary">ribD</name>
    <name evidence="17" type="ORF">GWO12_11355</name>
</gene>
<comment type="similarity">
    <text evidence="4 12">In the N-terminal section; belongs to the cytidine and deoxycytidylate deaminase family.</text>
</comment>
<evidence type="ECO:0000256" key="9">
    <source>
        <dbReference type="ARBA" id="ARBA00022857"/>
    </source>
</evidence>
<dbReference type="AlphaFoldDB" id="A0AAE5CDF7"/>
<dbReference type="GO" id="GO:0008270">
    <property type="term" value="F:zinc ion binding"/>
    <property type="evidence" value="ECO:0007669"/>
    <property type="project" value="InterPro"/>
</dbReference>
<accession>A0AAE5CDF7</accession>
<reference evidence="17 18" key="1">
    <citation type="submission" date="2020-01" db="EMBL/GenBank/DDBJ databases">
        <title>Genomes assembled from Gulf of Kutch pelagic sediment metagenomes.</title>
        <authorList>
            <person name="Chandrashekar M."/>
            <person name="Mahajan M.S."/>
            <person name="Dave K.J."/>
            <person name="Vatsa P."/>
            <person name="Nathani N.M."/>
        </authorList>
    </citation>
    <scope>NUCLEOTIDE SEQUENCE [LARGE SCALE GENOMIC DNA]</scope>
    <source>
        <strain evidence="17">KS3-K002</strain>
    </source>
</reference>
<name>A0AAE5CDF7_9BACT</name>
<feature type="binding site" evidence="14">
    <location>
        <position position="189"/>
    </location>
    <ligand>
        <name>NADP(+)</name>
        <dbReference type="ChEBI" id="CHEBI:58349"/>
    </ligand>
</feature>
<comment type="function">
    <text evidence="1 12">Converts 2,5-diamino-6-(ribosylamino)-4(3h)-pyrimidinone 5'-phosphate into 5-amino-6-(ribosylamino)-2,4(1h,3h)-pyrimidinedione 5'-phosphate.</text>
</comment>
<dbReference type="EC" id="1.1.1.193" evidence="12"/>
<dbReference type="PIRSF" id="PIRSF006769">
    <property type="entry name" value="RibD"/>
    <property type="match status" value="1"/>
</dbReference>
<feature type="binding site" evidence="15">
    <location>
        <position position="69"/>
    </location>
    <ligand>
        <name>Zn(2+)</name>
        <dbReference type="ChEBI" id="CHEBI:29105"/>
        <note>catalytic</note>
    </ligand>
</feature>
<evidence type="ECO:0000256" key="15">
    <source>
        <dbReference type="PIRSR" id="PIRSR006769-3"/>
    </source>
</evidence>
<dbReference type="Pfam" id="PF01872">
    <property type="entry name" value="RibD_C"/>
    <property type="match status" value="1"/>
</dbReference>
<comment type="catalytic activity">
    <reaction evidence="12">
        <text>2,5-diamino-6-hydroxy-4-(5-phosphoribosylamino)-pyrimidine + H2O + H(+) = 5-amino-6-(5-phospho-D-ribosylamino)uracil + NH4(+)</text>
        <dbReference type="Rhea" id="RHEA:21868"/>
        <dbReference type="ChEBI" id="CHEBI:15377"/>
        <dbReference type="ChEBI" id="CHEBI:15378"/>
        <dbReference type="ChEBI" id="CHEBI:28938"/>
        <dbReference type="ChEBI" id="CHEBI:58453"/>
        <dbReference type="ChEBI" id="CHEBI:58614"/>
        <dbReference type="EC" id="3.5.4.26"/>
    </reaction>
</comment>
<evidence type="ECO:0000256" key="4">
    <source>
        <dbReference type="ARBA" id="ARBA00005259"/>
    </source>
</evidence>
<keyword evidence="8 12" id="KW-0862">Zinc</keyword>
<comment type="cofactor">
    <cofactor evidence="12 15">
        <name>Zn(2+)</name>
        <dbReference type="ChEBI" id="CHEBI:29105"/>
    </cofactor>
    <text evidence="12 15">Binds 1 zinc ion.</text>
</comment>
<keyword evidence="11" id="KW-0511">Multifunctional enzyme</keyword>
<dbReference type="EMBL" id="JAACAK010000091">
    <property type="protein sequence ID" value="NIR75689.1"/>
    <property type="molecule type" value="Genomic_DNA"/>
</dbReference>
<evidence type="ECO:0000313" key="18">
    <source>
        <dbReference type="Proteomes" id="UP000702544"/>
    </source>
</evidence>
<dbReference type="Gene3D" id="3.40.140.10">
    <property type="entry name" value="Cytidine Deaminase, domain 2"/>
    <property type="match status" value="1"/>
</dbReference>
<dbReference type="Pfam" id="PF00383">
    <property type="entry name" value="dCMP_cyt_deam_1"/>
    <property type="match status" value="1"/>
</dbReference>
<evidence type="ECO:0000256" key="7">
    <source>
        <dbReference type="ARBA" id="ARBA00022723"/>
    </source>
</evidence>
<dbReference type="InterPro" id="IPR002125">
    <property type="entry name" value="CMP_dCMP_dom"/>
</dbReference>
<dbReference type="GO" id="GO:0008703">
    <property type="term" value="F:5-amino-6-(5-phosphoribosylamino)uracil reductase activity"/>
    <property type="evidence" value="ECO:0007669"/>
    <property type="project" value="UniProtKB-EC"/>
</dbReference>
<evidence type="ECO:0000256" key="11">
    <source>
        <dbReference type="ARBA" id="ARBA00023268"/>
    </source>
</evidence>
<feature type="active site" description="Proton donor" evidence="13">
    <location>
        <position position="46"/>
    </location>
</feature>
<comment type="catalytic activity">
    <reaction evidence="12">
        <text>5-amino-6-(5-phospho-D-ribitylamino)uracil + NADP(+) = 5-amino-6-(5-phospho-D-ribosylamino)uracil + NADPH + H(+)</text>
        <dbReference type="Rhea" id="RHEA:17845"/>
        <dbReference type="ChEBI" id="CHEBI:15378"/>
        <dbReference type="ChEBI" id="CHEBI:57783"/>
        <dbReference type="ChEBI" id="CHEBI:58349"/>
        <dbReference type="ChEBI" id="CHEBI:58421"/>
        <dbReference type="ChEBI" id="CHEBI:58453"/>
        <dbReference type="EC" id="1.1.1.193"/>
    </reaction>
</comment>
<dbReference type="InterPro" id="IPR024072">
    <property type="entry name" value="DHFR-like_dom_sf"/>
</dbReference>
<protein>
    <recommendedName>
        <fullName evidence="12">Riboflavin biosynthesis protein RibD</fullName>
    </recommendedName>
    <domain>
        <recommendedName>
            <fullName evidence="12">Diaminohydroxyphosphoribosylaminopyrimidine deaminase</fullName>
            <shortName evidence="12">DRAP deaminase</shortName>
            <ecNumber evidence="12">3.5.4.26</ecNumber>
        </recommendedName>
        <alternativeName>
            <fullName evidence="12">Riboflavin-specific deaminase</fullName>
        </alternativeName>
    </domain>
    <domain>
        <recommendedName>
            <fullName evidence="12">5-amino-6-(5-phosphoribosylamino)uracil reductase</fullName>
            <ecNumber evidence="12">1.1.1.193</ecNumber>
        </recommendedName>
        <alternativeName>
            <fullName evidence="12">HTP reductase</fullName>
        </alternativeName>
    </domain>
</protein>
<keyword evidence="10 12" id="KW-0560">Oxidoreductase</keyword>
<dbReference type="GO" id="GO:0009231">
    <property type="term" value="P:riboflavin biosynthetic process"/>
    <property type="evidence" value="ECO:0007669"/>
    <property type="project" value="UniProtKB-KW"/>
</dbReference>
<dbReference type="PROSITE" id="PS51747">
    <property type="entry name" value="CYT_DCMP_DEAMINASES_2"/>
    <property type="match status" value="1"/>
</dbReference>
<evidence type="ECO:0000256" key="5">
    <source>
        <dbReference type="ARBA" id="ARBA00007417"/>
    </source>
</evidence>
<comment type="pathway">
    <text evidence="2 12">Cofactor biosynthesis; riboflavin biosynthesis; 5-amino-6-(D-ribitylamino)uracil from GTP: step 2/4.</text>
</comment>
<dbReference type="Gene3D" id="3.40.430.10">
    <property type="entry name" value="Dihydrofolate Reductase, subunit A"/>
    <property type="match status" value="1"/>
</dbReference>
<evidence type="ECO:0000256" key="6">
    <source>
        <dbReference type="ARBA" id="ARBA00022619"/>
    </source>
</evidence>
<dbReference type="PROSITE" id="PS00903">
    <property type="entry name" value="CYT_DCMP_DEAMINASES_1"/>
    <property type="match status" value="1"/>
</dbReference>
<feature type="binding site" evidence="15">
    <location>
        <position position="44"/>
    </location>
    <ligand>
        <name>Zn(2+)</name>
        <dbReference type="ChEBI" id="CHEBI:29105"/>
        <note>catalytic</note>
    </ligand>
</feature>
<feature type="binding site" evidence="14">
    <location>
        <position position="197"/>
    </location>
    <ligand>
        <name>substrate</name>
    </ligand>
</feature>
<dbReference type="SUPFAM" id="SSF53597">
    <property type="entry name" value="Dihydrofolate reductase-like"/>
    <property type="match status" value="1"/>
</dbReference>
<comment type="pathway">
    <text evidence="3 12">Cofactor biosynthesis; riboflavin biosynthesis; 5-amino-6-(D-ribitylamino)uracil from GTP: step 3/4.</text>
</comment>
<comment type="caution">
    <text evidence="17">The sequence shown here is derived from an EMBL/GenBank/DDBJ whole genome shotgun (WGS) entry which is preliminary data.</text>
</comment>
<feature type="binding site" evidence="14">
    <location>
        <position position="216"/>
    </location>
    <ligand>
        <name>NADP(+)</name>
        <dbReference type="ChEBI" id="CHEBI:58349"/>
    </ligand>
</feature>
<feature type="domain" description="CMP/dCMP-type deaminase" evidence="16">
    <location>
        <begin position="1"/>
        <end position="108"/>
    </location>
</feature>
<keyword evidence="9 12" id="KW-0521">NADP</keyword>
<comment type="similarity">
    <text evidence="5 12">In the C-terminal section; belongs to the HTP reductase family.</text>
</comment>
<dbReference type="NCBIfam" id="TIGR00326">
    <property type="entry name" value="eubact_ribD"/>
    <property type="match status" value="1"/>
</dbReference>
<dbReference type="InterPro" id="IPR016192">
    <property type="entry name" value="APOBEC/CMP_deaminase_Zn-bd"/>
</dbReference>
<dbReference type="InterPro" id="IPR004794">
    <property type="entry name" value="Eubact_RibD"/>
</dbReference>
<dbReference type="InterPro" id="IPR050765">
    <property type="entry name" value="Riboflavin_Biosynth_HTPR"/>
</dbReference>
<dbReference type="InterPro" id="IPR002734">
    <property type="entry name" value="RibDG_C"/>
</dbReference>
<feature type="binding site" evidence="14">
    <location>
        <position position="147"/>
    </location>
    <ligand>
        <name>NADP(+)</name>
        <dbReference type="ChEBI" id="CHEBI:58349"/>
    </ligand>
</feature>
<organism evidence="17 18">
    <name type="scientific">Candidatus Kutchimonas denitrificans</name>
    <dbReference type="NCBI Taxonomy" id="3056748"/>
    <lineage>
        <taxon>Bacteria</taxon>
        <taxon>Pseudomonadati</taxon>
        <taxon>Gemmatimonadota</taxon>
        <taxon>Gemmatimonadia</taxon>
        <taxon>Candidatus Palauibacterales</taxon>
        <taxon>Candidatus Palauibacteraceae</taxon>
        <taxon>Candidatus Kutchimonas</taxon>
    </lineage>
</organism>
<evidence type="ECO:0000313" key="17">
    <source>
        <dbReference type="EMBL" id="NIR75689.1"/>
    </source>
</evidence>
<feature type="binding site" evidence="14">
    <location>
        <begin position="290"/>
        <end position="296"/>
    </location>
    <ligand>
        <name>NADP(+)</name>
        <dbReference type="ChEBI" id="CHEBI:58349"/>
    </ligand>
</feature>
<evidence type="ECO:0000256" key="14">
    <source>
        <dbReference type="PIRSR" id="PIRSR006769-2"/>
    </source>
</evidence>
<dbReference type="Proteomes" id="UP000702544">
    <property type="component" value="Unassembled WGS sequence"/>
</dbReference>
<dbReference type="PANTHER" id="PTHR38011">
    <property type="entry name" value="DIHYDROFOLATE REDUCTASE FAMILY PROTEIN (AFU_ORTHOLOGUE AFUA_8G06820)"/>
    <property type="match status" value="1"/>
</dbReference>
<dbReference type="EC" id="3.5.4.26" evidence="12"/>
<evidence type="ECO:0000256" key="10">
    <source>
        <dbReference type="ARBA" id="ARBA00023002"/>
    </source>
</evidence>